<accession>C5A1S2</accession>
<dbReference type="eggNOG" id="arCOG02197">
    <property type="taxonomic scope" value="Archaea"/>
</dbReference>
<name>C5A1S2_THEGJ</name>
<dbReference type="InterPro" id="IPR036504">
    <property type="entry name" value="CGI121/TPRKB_sf"/>
</dbReference>
<evidence type="ECO:0000313" key="2">
    <source>
        <dbReference type="EMBL" id="ACS34341.1"/>
    </source>
</evidence>
<dbReference type="Pfam" id="PF08617">
    <property type="entry name" value="CGI-121"/>
    <property type="match status" value="1"/>
</dbReference>
<dbReference type="OrthoDB" id="85996at2157"/>
<dbReference type="STRING" id="593117.TGAM_1839"/>
<gene>
    <name evidence="2" type="ordered locus">TGAM_1839</name>
</gene>
<dbReference type="PaxDb" id="593117-TGAM_1839"/>
<evidence type="ECO:0008006" key="4">
    <source>
        <dbReference type="Google" id="ProtNLM"/>
    </source>
</evidence>
<evidence type="ECO:0000313" key="3">
    <source>
        <dbReference type="Proteomes" id="UP000001488"/>
    </source>
</evidence>
<dbReference type="RefSeq" id="WP_015859450.1">
    <property type="nucleotide sequence ID" value="NC_012804.1"/>
</dbReference>
<organism evidence="2 3">
    <name type="scientific">Thermococcus gammatolerans (strain DSM 15229 / JCM 11827 / EJ3)</name>
    <dbReference type="NCBI Taxonomy" id="593117"/>
    <lineage>
        <taxon>Archaea</taxon>
        <taxon>Methanobacteriati</taxon>
        <taxon>Methanobacteriota</taxon>
        <taxon>Thermococci</taxon>
        <taxon>Thermococcales</taxon>
        <taxon>Thermococcaceae</taxon>
        <taxon>Thermococcus</taxon>
    </lineage>
</organism>
<dbReference type="GeneID" id="7987666"/>
<protein>
    <recommendedName>
        <fullName evidence="4">KEOPS complex Cgi121-like subunit</fullName>
    </recommendedName>
</protein>
<dbReference type="InterPro" id="IPR013926">
    <property type="entry name" value="CGI121/TPRKB"/>
</dbReference>
<comment type="similarity">
    <text evidence="1">Belongs to the CGI121/TPRKB family.</text>
</comment>
<proteinExistence type="inferred from homology"/>
<dbReference type="PATRIC" id="fig|593117.10.peg.1848"/>
<dbReference type="AlphaFoldDB" id="C5A1S2"/>
<dbReference type="Proteomes" id="UP000001488">
    <property type="component" value="Chromosome"/>
</dbReference>
<dbReference type="KEGG" id="tga:TGAM_1839"/>
<dbReference type="EMBL" id="CP001398">
    <property type="protein sequence ID" value="ACS34341.1"/>
    <property type="molecule type" value="Genomic_DNA"/>
</dbReference>
<dbReference type="Gene3D" id="3.30.2380.10">
    <property type="entry name" value="CGI121/TPRKB"/>
    <property type="match status" value="1"/>
</dbReference>
<reference evidence="2 3" key="1">
    <citation type="journal article" date="2007" name="Genome Biol.">
        <title>Genome analysis and genome-wide proteomics of Thermococcus gammatolerans, the most radioresistant organism known amongst the Archaea.</title>
        <authorList>
            <person name="Zivanovic Y."/>
            <person name="Armengaud J."/>
            <person name="Lagorce A."/>
            <person name="Leplat C."/>
            <person name="Guerin P."/>
            <person name="Dutertre M."/>
            <person name="Anthouard V."/>
            <person name="Forterre P."/>
            <person name="Wincker P."/>
            <person name="Confalonieri F."/>
        </authorList>
    </citation>
    <scope>NUCLEOTIDE SEQUENCE [LARGE SCALE GENOMIC DNA]</scope>
    <source>
        <strain evidence="3">DSM 15229 / JCM 11827 / EJ3</strain>
    </source>
</reference>
<sequence length="130" mass="14098">MGGFEVIAVKVREAEKIVPKIGGDVQIVSAPCYEAVVHAAVLALRAFQRGTNRAKTLGGELLLRLSGRLQIKDAIKENGIKEGLNYLVIFDGGDPELKLKELGLRKANPVHCDPEKLKPLMEKSALVEAL</sequence>
<evidence type="ECO:0000256" key="1">
    <source>
        <dbReference type="ARBA" id="ARBA00005546"/>
    </source>
</evidence>
<dbReference type="SUPFAM" id="SSF143870">
    <property type="entry name" value="PF0523-like"/>
    <property type="match status" value="1"/>
</dbReference>
<keyword evidence="3" id="KW-1185">Reference proteome</keyword>
<dbReference type="HOGENOM" id="CLU_1830686_0_0_2"/>
<dbReference type="NCBIfam" id="NF011465">
    <property type="entry name" value="PRK14886.1-1"/>
    <property type="match status" value="1"/>
</dbReference>